<dbReference type="PANTHER" id="PTHR42804">
    <property type="entry name" value="ALDEHYDE DEHYDROGENASE"/>
    <property type="match status" value="1"/>
</dbReference>
<dbReference type="InterPro" id="IPR016161">
    <property type="entry name" value="Ald_DH/histidinol_DH"/>
</dbReference>
<dbReference type="RefSeq" id="WP_205356258.1">
    <property type="nucleotide sequence ID" value="NZ_JADKYB010000003.1"/>
</dbReference>
<gene>
    <name evidence="6" type="ORF">ITX44_07705</name>
</gene>
<dbReference type="InterPro" id="IPR015590">
    <property type="entry name" value="Aldehyde_DH_dom"/>
</dbReference>
<organism evidence="6 7">
    <name type="scientific">Actinacidiphila acididurans</name>
    <dbReference type="NCBI Taxonomy" id="2784346"/>
    <lineage>
        <taxon>Bacteria</taxon>
        <taxon>Bacillati</taxon>
        <taxon>Actinomycetota</taxon>
        <taxon>Actinomycetes</taxon>
        <taxon>Kitasatosporales</taxon>
        <taxon>Streptomycetaceae</taxon>
        <taxon>Actinacidiphila</taxon>
    </lineage>
</organism>
<comment type="caution">
    <text evidence="6">The sequence shown here is derived from an EMBL/GenBank/DDBJ whole genome shotgun (WGS) entry which is preliminary data.</text>
</comment>
<dbReference type="EMBL" id="JADKYB010000003">
    <property type="protein sequence ID" value="MBM9504419.1"/>
    <property type="molecule type" value="Genomic_DNA"/>
</dbReference>
<accession>A0ABS2TM52</accession>
<keyword evidence="7" id="KW-1185">Reference proteome</keyword>
<reference evidence="6 7" key="1">
    <citation type="submission" date="2021-01" db="EMBL/GenBank/DDBJ databases">
        <title>Streptomyces acididurans sp. nov., isolated from a peat swamp forest soil.</title>
        <authorList>
            <person name="Chantavorakit T."/>
            <person name="Duangmal K."/>
        </authorList>
    </citation>
    <scope>NUCLEOTIDE SEQUENCE [LARGE SCALE GENOMIC DNA]</scope>
    <source>
        <strain evidence="6 7">KK5PA1</strain>
    </source>
</reference>
<dbReference type="Pfam" id="PF00171">
    <property type="entry name" value="Aldedh"/>
    <property type="match status" value="1"/>
</dbReference>
<dbReference type="InterPro" id="IPR016163">
    <property type="entry name" value="Ald_DH_C"/>
</dbReference>
<evidence type="ECO:0000313" key="7">
    <source>
        <dbReference type="Proteomes" id="UP000749040"/>
    </source>
</evidence>
<feature type="active site" evidence="3">
    <location>
        <position position="253"/>
    </location>
</feature>
<comment type="similarity">
    <text evidence="1 4">Belongs to the aldehyde dehydrogenase family.</text>
</comment>
<evidence type="ECO:0000256" key="4">
    <source>
        <dbReference type="RuleBase" id="RU003345"/>
    </source>
</evidence>
<proteinExistence type="inferred from homology"/>
<dbReference type="PROSITE" id="PS00687">
    <property type="entry name" value="ALDEHYDE_DEHYDR_GLU"/>
    <property type="match status" value="1"/>
</dbReference>
<dbReference type="InterPro" id="IPR016162">
    <property type="entry name" value="Ald_DH_N"/>
</dbReference>
<dbReference type="Gene3D" id="3.40.605.10">
    <property type="entry name" value="Aldehyde Dehydrogenase, Chain A, domain 1"/>
    <property type="match status" value="1"/>
</dbReference>
<dbReference type="InterPro" id="IPR029510">
    <property type="entry name" value="Ald_DH_CS_GLU"/>
</dbReference>
<feature type="domain" description="Aldehyde dehydrogenase" evidence="5">
    <location>
        <begin position="18"/>
        <end position="475"/>
    </location>
</feature>
<dbReference type="PANTHER" id="PTHR42804:SF1">
    <property type="entry name" value="ALDEHYDE DEHYDROGENASE-RELATED"/>
    <property type="match status" value="1"/>
</dbReference>
<protein>
    <submittedName>
        <fullName evidence="6">Aldehyde dehydrogenase</fullName>
    </submittedName>
</protein>
<evidence type="ECO:0000256" key="2">
    <source>
        <dbReference type="ARBA" id="ARBA00023002"/>
    </source>
</evidence>
<keyword evidence="2 4" id="KW-0560">Oxidoreductase</keyword>
<evidence type="ECO:0000256" key="3">
    <source>
        <dbReference type="PROSITE-ProRule" id="PRU10007"/>
    </source>
</evidence>
<dbReference type="CDD" id="cd07139">
    <property type="entry name" value="ALDH_AldA-Rv0768"/>
    <property type="match status" value="1"/>
</dbReference>
<evidence type="ECO:0000313" key="6">
    <source>
        <dbReference type="EMBL" id="MBM9504419.1"/>
    </source>
</evidence>
<name>A0ABS2TM52_9ACTN</name>
<sequence>MTGTLIDTRDTVYVAGRWIPATSGRWIDIVSPSTEQLVYRVQEAGRAEIDAAVTAARRVADSGTWASVPPAERAKALLRFADAVEARGAEIATAVTNEMGAPVNRPSEVDGAVGLTRYLASVAAGLPFEEHVPGVFRPSIVRRVPVGVVAAVVPWNAPLFLALQKVVPALLAGCPVLVKPAPETAYDSFVLADAFDAAGLAEGVVSVLPADREGSEYLVAHPGVDKISFTGSTATGQRVAGIAARDVKRVTLELGGKSAAVVLPDADLAAAMPALVTGTTINSGQACSLLSRVLVPRARHEEFMAGYTEALDAVVVGDPFDPATTMGPLVSRRQYERVLSYVRLGAEEGATAAYGGTRPDGPARGYYLRPTVFTGVDNGMRIAQEEIFGPVICVIAYDTVDEAVRIANDTPFGLSGAVFGPQEEAVAVASRVRAGSQTVNSAIDFDFAAPYGGFKSSGTGRELGGAEGILGFTEALTIGV</sequence>
<evidence type="ECO:0000256" key="1">
    <source>
        <dbReference type="ARBA" id="ARBA00009986"/>
    </source>
</evidence>
<evidence type="ECO:0000259" key="5">
    <source>
        <dbReference type="Pfam" id="PF00171"/>
    </source>
</evidence>
<dbReference type="Gene3D" id="3.40.309.10">
    <property type="entry name" value="Aldehyde Dehydrogenase, Chain A, domain 2"/>
    <property type="match status" value="1"/>
</dbReference>
<dbReference type="Proteomes" id="UP000749040">
    <property type="component" value="Unassembled WGS sequence"/>
</dbReference>
<dbReference type="SUPFAM" id="SSF53720">
    <property type="entry name" value="ALDH-like"/>
    <property type="match status" value="1"/>
</dbReference>